<evidence type="ECO:0000313" key="4">
    <source>
        <dbReference type="Proteomes" id="UP000199375"/>
    </source>
</evidence>
<gene>
    <name evidence="3" type="ORF">GA0070558_1461</name>
</gene>
<dbReference type="EMBL" id="FMCW01000046">
    <property type="protein sequence ID" value="SCF19833.1"/>
    <property type="molecule type" value="Genomic_DNA"/>
</dbReference>
<evidence type="ECO:0000256" key="1">
    <source>
        <dbReference type="SAM" id="Phobius"/>
    </source>
</evidence>
<sequence length="41" mass="4675">MVDAVLAQTCCLQRRVRDLPSRVVVYLLLAGCLFAEFGYRQ</sequence>
<reference evidence="3 4" key="1">
    <citation type="submission" date="2016-06" db="EMBL/GenBank/DDBJ databases">
        <authorList>
            <person name="Kjaerup R.B."/>
            <person name="Dalgaard T.S."/>
            <person name="Juul-Madsen H.R."/>
        </authorList>
    </citation>
    <scope>NUCLEOTIDE SEQUENCE [LARGE SCALE GENOMIC DNA]</scope>
    <source>
        <strain evidence="3 4">DSM 45626</strain>
    </source>
</reference>
<organism evidence="3 4">
    <name type="scientific">Micromonospora haikouensis</name>
    <dbReference type="NCBI Taxonomy" id="686309"/>
    <lineage>
        <taxon>Bacteria</taxon>
        <taxon>Bacillati</taxon>
        <taxon>Actinomycetota</taxon>
        <taxon>Actinomycetes</taxon>
        <taxon>Micromonosporales</taxon>
        <taxon>Micromonosporaceae</taxon>
        <taxon>Micromonospora</taxon>
    </lineage>
</organism>
<protein>
    <submittedName>
        <fullName evidence="3">Insertion element 4 transposase N-terminal</fullName>
    </submittedName>
</protein>
<proteinExistence type="predicted"/>
<evidence type="ECO:0000259" key="2">
    <source>
        <dbReference type="Pfam" id="PF13006"/>
    </source>
</evidence>
<dbReference type="Pfam" id="PF13006">
    <property type="entry name" value="Nterm_IS4"/>
    <property type="match status" value="1"/>
</dbReference>
<accession>A0A1C4YGI6</accession>
<keyword evidence="1" id="KW-0472">Membrane</keyword>
<evidence type="ECO:0000313" key="3">
    <source>
        <dbReference type="EMBL" id="SCF19833.1"/>
    </source>
</evidence>
<name>A0A1C4YGI6_9ACTN</name>
<feature type="transmembrane region" description="Helical" evidence="1">
    <location>
        <begin position="23"/>
        <end position="39"/>
    </location>
</feature>
<keyword evidence="1" id="KW-1133">Transmembrane helix</keyword>
<dbReference type="InterPro" id="IPR024473">
    <property type="entry name" value="Transposases_IS4_N"/>
</dbReference>
<dbReference type="Proteomes" id="UP000199375">
    <property type="component" value="Unassembled WGS sequence"/>
</dbReference>
<feature type="non-terminal residue" evidence="3">
    <location>
        <position position="41"/>
    </location>
</feature>
<dbReference type="AlphaFoldDB" id="A0A1C4YGI6"/>
<keyword evidence="1" id="KW-0812">Transmembrane</keyword>
<feature type="domain" description="Transposase IS4 N-terminal" evidence="2">
    <location>
        <begin position="1"/>
        <end position="41"/>
    </location>
</feature>